<dbReference type="EMBL" id="MRWE01000020">
    <property type="protein sequence ID" value="ORJ25056.1"/>
    <property type="molecule type" value="Genomic_DNA"/>
</dbReference>
<comment type="caution">
    <text evidence="4">The sequence shown here is derived from an EMBL/GenBank/DDBJ whole genome shotgun (WGS) entry which is preliminary data.</text>
</comment>
<dbReference type="GO" id="GO:0051287">
    <property type="term" value="F:NAD binding"/>
    <property type="evidence" value="ECO:0007669"/>
    <property type="project" value="InterPro"/>
</dbReference>
<name>A0A1X0WE30_9GAMM</name>
<evidence type="ECO:0000313" key="5">
    <source>
        <dbReference type="Proteomes" id="UP000192536"/>
    </source>
</evidence>
<dbReference type="InterPro" id="IPR036291">
    <property type="entry name" value="NAD(P)-bd_dom_sf"/>
</dbReference>
<evidence type="ECO:0000256" key="2">
    <source>
        <dbReference type="ARBA" id="ARBA00023027"/>
    </source>
</evidence>
<dbReference type="SUPFAM" id="SSF52283">
    <property type="entry name" value="Formate/glycerate dehydrogenase catalytic domain-like"/>
    <property type="match status" value="1"/>
</dbReference>
<dbReference type="GO" id="GO:0016491">
    <property type="term" value="F:oxidoreductase activity"/>
    <property type="evidence" value="ECO:0007669"/>
    <property type="project" value="UniProtKB-KW"/>
</dbReference>
<dbReference type="Pfam" id="PF02826">
    <property type="entry name" value="2-Hacid_dh_C"/>
    <property type="match status" value="1"/>
</dbReference>
<keyword evidence="1" id="KW-0560">Oxidoreductase</keyword>
<dbReference type="RefSeq" id="WP_084912724.1">
    <property type="nucleotide sequence ID" value="NZ_CP049603.1"/>
</dbReference>
<dbReference type="Proteomes" id="UP000192536">
    <property type="component" value="Unassembled WGS sequence"/>
</dbReference>
<dbReference type="Gene3D" id="3.40.50.720">
    <property type="entry name" value="NAD(P)-binding Rossmann-like Domain"/>
    <property type="match status" value="2"/>
</dbReference>
<accession>A0A1X0WE30</accession>
<gene>
    <name evidence="4" type="ORF">BS640_13275</name>
</gene>
<dbReference type="InterPro" id="IPR006140">
    <property type="entry name" value="D-isomer_DH_NAD-bd"/>
</dbReference>
<dbReference type="STRING" id="1646377.BS640_13275"/>
<dbReference type="GeneID" id="93565755"/>
<evidence type="ECO:0000256" key="1">
    <source>
        <dbReference type="ARBA" id="ARBA00023002"/>
    </source>
</evidence>
<dbReference type="SUPFAM" id="SSF51735">
    <property type="entry name" value="NAD(P)-binding Rossmann-fold domains"/>
    <property type="match status" value="1"/>
</dbReference>
<organism evidence="4 5">
    <name type="scientific">Rouxiella badensis</name>
    <dbReference type="NCBI Taxonomy" id="1646377"/>
    <lineage>
        <taxon>Bacteria</taxon>
        <taxon>Pseudomonadati</taxon>
        <taxon>Pseudomonadota</taxon>
        <taxon>Gammaproteobacteria</taxon>
        <taxon>Enterobacterales</taxon>
        <taxon>Yersiniaceae</taxon>
        <taxon>Rouxiella</taxon>
    </lineage>
</organism>
<keyword evidence="5" id="KW-1185">Reference proteome</keyword>
<dbReference type="CDD" id="cd12164">
    <property type="entry name" value="GDH_like_2"/>
    <property type="match status" value="1"/>
</dbReference>
<reference evidence="4 5" key="1">
    <citation type="journal article" date="2017" name="Int. J. Syst. Evol. Microbiol.">
        <title>Rouxiella badensis sp. nov. and Rouxiella silvae sp. nov. isolated from peat bog soil in Germany and emendation of the genus description.</title>
        <authorList>
            <person name="Le Fleche-Mateos A."/>
            <person name="Kugler J.H."/>
            <person name="Hansen S.H."/>
            <person name="Syldatk C."/>
            <person name="Hausmann R."/>
            <person name="Lomprez F."/>
            <person name="Vandenbogaert M."/>
            <person name="Manuguerra J.C."/>
            <person name="Grimont P.A."/>
        </authorList>
    </citation>
    <scope>NUCLEOTIDE SEQUENCE [LARGE SCALE GENOMIC DNA]</scope>
    <source>
        <strain evidence="4 5">DSM 100043</strain>
    </source>
</reference>
<dbReference type="PANTHER" id="PTHR43333:SF1">
    <property type="entry name" value="D-ISOMER SPECIFIC 2-HYDROXYACID DEHYDROGENASE NAD-BINDING DOMAIN-CONTAINING PROTEIN"/>
    <property type="match status" value="1"/>
</dbReference>
<evidence type="ECO:0000313" key="4">
    <source>
        <dbReference type="EMBL" id="ORJ25056.1"/>
    </source>
</evidence>
<dbReference type="AlphaFoldDB" id="A0A1X0WE30"/>
<dbReference type="PANTHER" id="PTHR43333">
    <property type="entry name" value="2-HACID_DH_C DOMAIN-CONTAINING PROTEIN"/>
    <property type="match status" value="1"/>
</dbReference>
<protein>
    <submittedName>
        <fullName evidence="4">Glyoxylate/hydroxypyruvate reductase A</fullName>
    </submittedName>
</protein>
<sequence>MKTILYKSEPVRGEHWQKLLADLAPEYRFVQWNSLDFSDGDPEIFAEVDYLVAWVPPENIAQRMPQLKVLFSVGAGVDQFDLTQLPASLPVVRMVEPGLTQGMVEYVTLAALALHRDLPLYLQQQKQSLWKSHPVVSANKRRIGVLGLGELGQATLNMLKNFGFECHGWSRSGNTPEGVTGWAGVEQLPAFLSHCDIMVCLLPLTPQTRGMLNGELFARLPRGAALIQTGRGQQLVAEDLLAALDSGHLRAAVLDVTDPEPLPLEDALWSHPGVWITPHIASQTQPETAVTALLANLQRYEQGQPMQGEIDKTKGY</sequence>
<keyword evidence="4" id="KW-0670">Pyruvate</keyword>
<feature type="domain" description="D-isomer specific 2-hydroxyacid dehydrogenase NAD-binding" evidence="3">
    <location>
        <begin position="110"/>
        <end position="281"/>
    </location>
</feature>
<keyword evidence="2" id="KW-0520">NAD</keyword>
<evidence type="ECO:0000259" key="3">
    <source>
        <dbReference type="Pfam" id="PF02826"/>
    </source>
</evidence>
<proteinExistence type="predicted"/>